<proteinExistence type="predicted"/>
<evidence type="ECO:0000313" key="1">
    <source>
        <dbReference type="EMBL" id="KAB1064814.1"/>
    </source>
</evidence>
<dbReference type="AlphaFoldDB" id="A0A6N6MBV5"/>
<reference evidence="1 2" key="1">
    <citation type="submission" date="2019-09" db="EMBL/GenBank/DDBJ databases">
        <title>Genomes of Cryomorphaceae.</title>
        <authorList>
            <person name="Bowman J.P."/>
        </authorList>
    </citation>
    <scope>NUCLEOTIDE SEQUENCE [LARGE SCALE GENOMIC DNA]</scope>
    <source>
        <strain evidence="1 2">KCTC 52047</strain>
    </source>
</reference>
<organism evidence="1 2">
    <name type="scientific">Salibacter halophilus</name>
    <dbReference type="NCBI Taxonomy" id="1803916"/>
    <lineage>
        <taxon>Bacteria</taxon>
        <taxon>Pseudomonadati</taxon>
        <taxon>Bacteroidota</taxon>
        <taxon>Flavobacteriia</taxon>
        <taxon>Flavobacteriales</taxon>
        <taxon>Salibacteraceae</taxon>
        <taxon>Salibacter</taxon>
    </lineage>
</organism>
<dbReference type="Proteomes" id="UP000435357">
    <property type="component" value="Unassembled WGS sequence"/>
</dbReference>
<dbReference type="OrthoDB" id="9770043at2"/>
<protein>
    <submittedName>
        <fullName evidence="1">Uncharacterized protein</fullName>
    </submittedName>
</protein>
<comment type="caution">
    <text evidence="1">The sequence shown here is derived from an EMBL/GenBank/DDBJ whole genome shotgun (WGS) entry which is preliminary data.</text>
</comment>
<gene>
    <name evidence="1" type="ORF">F3059_05510</name>
</gene>
<name>A0A6N6MBV5_9FLAO</name>
<dbReference type="EMBL" id="WACR01000004">
    <property type="protein sequence ID" value="KAB1064814.1"/>
    <property type="molecule type" value="Genomic_DNA"/>
</dbReference>
<dbReference type="RefSeq" id="WP_151167133.1">
    <property type="nucleotide sequence ID" value="NZ_WACR01000004.1"/>
</dbReference>
<accession>A0A6N6MBV5</accession>
<sequence length="94" mass="10742">MKELNNIPFITPFDFADMKQCGRITQLDMISQPEEAILFRNNVPGTSLFGNYANDNYGIYFPDSGGYIRLFDTVISAKRYFEDVNEAESVKEKA</sequence>
<evidence type="ECO:0000313" key="2">
    <source>
        <dbReference type="Proteomes" id="UP000435357"/>
    </source>
</evidence>
<keyword evidence="2" id="KW-1185">Reference proteome</keyword>